<dbReference type="RefSeq" id="XP_052122708.1">
    <property type="nucleotide sequence ID" value="XM_052266748.1"/>
</dbReference>
<organism evidence="2 3">
    <name type="scientific">Frankliniella occidentalis</name>
    <name type="common">Western flower thrips</name>
    <name type="synonym">Euthrips occidentalis</name>
    <dbReference type="NCBI Taxonomy" id="133901"/>
    <lineage>
        <taxon>Eukaryota</taxon>
        <taxon>Metazoa</taxon>
        <taxon>Ecdysozoa</taxon>
        <taxon>Arthropoda</taxon>
        <taxon>Hexapoda</taxon>
        <taxon>Insecta</taxon>
        <taxon>Pterygota</taxon>
        <taxon>Neoptera</taxon>
        <taxon>Paraneoptera</taxon>
        <taxon>Thysanoptera</taxon>
        <taxon>Terebrantia</taxon>
        <taxon>Thripoidea</taxon>
        <taxon>Thripidae</taxon>
        <taxon>Frankliniella</taxon>
    </lineage>
</organism>
<dbReference type="Proteomes" id="UP000504606">
    <property type="component" value="Unplaced"/>
</dbReference>
<keyword evidence="2" id="KW-1185">Reference proteome</keyword>
<dbReference type="GeneID" id="113214211"/>
<dbReference type="KEGG" id="foc:113214211"/>
<accession>A0A9C6U6K1</accession>
<feature type="region of interest" description="Disordered" evidence="1">
    <location>
        <begin position="165"/>
        <end position="217"/>
    </location>
</feature>
<feature type="compositionally biased region" description="Basic and acidic residues" evidence="1">
    <location>
        <begin position="188"/>
        <end position="197"/>
    </location>
</feature>
<feature type="compositionally biased region" description="Polar residues" evidence="1">
    <location>
        <begin position="169"/>
        <end position="180"/>
    </location>
</feature>
<protein>
    <submittedName>
        <fullName evidence="3">Uncharacterized protein LOC113214211 isoform X1</fullName>
    </submittedName>
</protein>
<evidence type="ECO:0000313" key="2">
    <source>
        <dbReference type="Proteomes" id="UP000504606"/>
    </source>
</evidence>
<sequence length="679" mass="77329">MTNQSSSRSCSGAVRASFKWSAPPRFSEHLHRVCSDWRRELASRVNRVASPALSRLRLNDNIGIRSLIYNKVTSADFIRLEAQDLVVMFPEPQFKLMERLQIARKFRAYMTQIKQGLHESWGFSSPSVQVNNFLADKPQAENSDGRSNIVDAHFTPVLGCSLRKRKSSTTKNDGGSSDSGMTEEEDGDSHKSDKSFEIDDDDMTLRISSDSEGERTPCKKLKLSTPTVDFSSTDAPLVNKNVLGKKRKILVEATAAVDELNLENFFNSEGQSQCSAVLSGYKRVGYLERKDRFLIARSLAEWLVNRIENPSQELYFKLRNKIIKLFPREKAKVWYLSPGSEGPQQKNAKGILQNAVKNLKTFLRGKGKIPSKPRKSKKSLPVIIPSVDYSNDEQAATEWLRRNFEPLTEVRRNWRVCARPRLQELVEFKKFKPHEYISKWDEILKLPNSHELITDDFEVLPSIIEAYAPLKDKGNSLMINWNPFCVKLIFLIESGITSLSKKEIRDFQKRLKNASDQNSKDYVILQILPFICKQQGRVKVGRKTLKPSAEESKDAFLQHIRDSSDLDVTIKSRHERASKFGAPVQPYIVVLGEHEDTCRAAYVIVDRVPWKVGGPLAAVDLCFKTCFGLNCHFPPEAMHLWLFVQHYLYNAEIYEDPVIESVISLIDHLNNVVEDDAAS</sequence>
<reference evidence="3" key="1">
    <citation type="submission" date="2025-08" db="UniProtKB">
        <authorList>
            <consortium name="RefSeq"/>
        </authorList>
    </citation>
    <scope>IDENTIFICATION</scope>
    <source>
        <tissue evidence="3">Whole organism</tissue>
    </source>
</reference>
<name>A0A9C6U6K1_FRAOC</name>
<evidence type="ECO:0000313" key="3">
    <source>
        <dbReference type="RefSeq" id="XP_052122708.1"/>
    </source>
</evidence>
<gene>
    <name evidence="3" type="primary">LOC113214211</name>
</gene>
<evidence type="ECO:0000256" key="1">
    <source>
        <dbReference type="SAM" id="MobiDB-lite"/>
    </source>
</evidence>
<dbReference type="AlphaFoldDB" id="A0A9C6U6K1"/>
<proteinExistence type="predicted"/>
<dbReference type="OrthoDB" id="6781654at2759"/>